<sequence length="106" mass="12042">MTKKVNEPHKQILEYGVGDLPAEQSENLQPKITEKKLNGDSLNSSIQLPNSSGIKETDFSKYRLSQDFISQVGVKKVLSTVPVRKPSKQEFVRVHPHKEWRMPTAL</sequence>
<feature type="non-terminal residue" evidence="1">
    <location>
        <position position="106"/>
    </location>
</feature>
<organism evidence="1">
    <name type="scientific">marine metagenome</name>
    <dbReference type="NCBI Taxonomy" id="408172"/>
    <lineage>
        <taxon>unclassified sequences</taxon>
        <taxon>metagenomes</taxon>
        <taxon>ecological metagenomes</taxon>
    </lineage>
</organism>
<protein>
    <submittedName>
        <fullName evidence="1">Uncharacterized protein</fullName>
    </submittedName>
</protein>
<reference evidence="1" key="1">
    <citation type="submission" date="2018-05" db="EMBL/GenBank/DDBJ databases">
        <authorList>
            <person name="Lanie J.A."/>
            <person name="Ng W.-L."/>
            <person name="Kazmierczak K.M."/>
            <person name="Andrzejewski T.M."/>
            <person name="Davidsen T.M."/>
            <person name="Wayne K.J."/>
            <person name="Tettelin H."/>
            <person name="Glass J.I."/>
            <person name="Rusch D."/>
            <person name="Podicherti R."/>
            <person name="Tsui H.-C.T."/>
            <person name="Winkler M.E."/>
        </authorList>
    </citation>
    <scope>NUCLEOTIDE SEQUENCE</scope>
</reference>
<dbReference type="AlphaFoldDB" id="A0A382YY71"/>
<accession>A0A382YY71</accession>
<dbReference type="EMBL" id="UINC01179391">
    <property type="protein sequence ID" value="SVD88050.1"/>
    <property type="molecule type" value="Genomic_DNA"/>
</dbReference>
<name>A0A382YY71_9ZZZZ</name>
<gene>
    <name evidence="1" type="ORF">METZ01_LOCUS440904</name>
</gene>
<proteinExistence type="predicted"/>
<evidence type="ECO:0000313" key="1">
    <source>
        <dbReference type="EMBL" id="SVD88050.1"/>
    </source>
</evidence>